<dbReference type="GO" id="GO:0035658">
    <property type="term" value="C:Mon1-Ccz1 complex"/>
    <property type="evidence" value="ECO:0007669"/>
    <property type="project" value="InterPro"/>
</dbReference>
<dbReference type="GO" id="GO:0016192">
    <property type="term" value="P:vesicle-mediated transport"/>
    <property type="evidence" value="ECO:0007669"/>
    <property type="project" value="InterPro"/>
</dbReference>
<dbReference type="OrthoDB" id="240546at2759"/>
<gene>
    <name evidence="3" type="ORF">CANTEDRAFT_108418</name>
</gene>
<dbReference type="KEGG" id="cten:18246027"/>
<proteinExistence type="inferred from homology"/>
<accession>G3B924</accession>
<dbReference type="Pfam" id="PF19031">
    <property type="entry name" value="Intu_longin_1"/>
    <property type="match status" value="1"/>
</dbReference>
<protein>
    <recommendedName>
        <fullName evidence="2">CCZ1/INTU/HSP4 first Longin domain-containing protein</fullName>
    </recommendedName>
</protein>
<organism evidence="4">
    <name type="scientific">Candida tenuis (strain ATCC 10573 / BCRC 21748 / CBS 615 / JCM 9827 / NBRC 10315 / NRRL Y-1498 / VKM Y-70)</name>
    <name type="common">Yeast</name>
    <name type="synonym">Yamadazyma tenuis</name>
    <dbReference type="NCBI Taxonomy" id="590646"/>
    <lineage>
        <taxon>Eukaryota</taxon>
        <taxon>Fungi</taxon>
        <taxon>Dikarya</taxon>
        <taxon>Ascomycota</taxon>
        <taxon>Saccharomycotina</taxon>
        <taxon>Pichiomycetes</taxon>
        <taxon>Debaryomycetaceae</taxon>
        <taxon>Yamadazyma</taxon>
    </lineage>
</organism>
<dbReference type="HOGENOM" id="CLU_397388_0_0_1"/>
<dbReference type="PANTHER" id="PTHR13056:SF0">
    <property type="entry name" value="VACUOLAR FUSION PROTEIN CCZ1 HOMOLOG-RELATED"/>
    <property type="match status" value="1"/>
</dbReference>
<comment type="similarity">
    <text evidence="1">Belongs to the CCZ1 family.</text>
</comment>
<dbReference type="InterPro" id="IPR043987">
    <property type="entry name" value="CCZ1/INTU/HSP4_longin_1"/>
</dbReference>
<evidence type="ECO:0000256" key="1">
    <source>
        <dbReference type="ARBA" id="ARBA00005352"/>
    </source>
</evidence>
<dbReference type="GeneID" id="18246027"/>
<dbReference type="PANTHER" id="PTHR13056">
    <property type="entry name" value="VACUOLAR FUSION PROTEIN CCZ1 HOMOLOG-RELATED"/>
    <property type="match status" value="1"/>
</dbReference>
<reference evidence="3 4" key="1">
    <citation type="journal article" date="2011" name="Proc. Natl. Acad. Sci. U.S.A.">
        <title>Comparative genomics of xylose-fermenting fungi for enhanced biofuel production.</title>
        <authorList>
            <person name="Wohlbach D.J."/>
            <person name="Kuo A."/>
            <person name="Sato T.K."/>
            <person name="Potts K.M."/>
            <person name="Salamov A.A."/>
            <person name="LaButti K.M."/>
            <person name="Sun H."/>
            <person name="Clum A."/>
            <person name="Pangilinan J.L."/>
            <person name="Lindquist E.A."/>
            <person name="Lucas S."/>
            <person name="Lapidus A."/>
            <person name="Jin M."/>
            <person name="Gunawan C."/>
            <person name="Balan V."/>
            <person name="Dale B.E."/>
            <person name="Jeffries T.W."/>
            <person name="Zinkel R."/>
            <person name="Barry K.W."/>
            <person name="Grigoriev I.V."/>
            <person name="Gasch A.P."/>
        </authorList>
    </citation>
    <scope>NUCLEOTIDE SEQUENCE [LARGE SCALE GENOMIC DNA]</scope>
    <source>
        <strain evidence="4">ATCC 10573 / BCRC 21748 / CBS 615 / JCM 9827 / NBRC 10315 / NRRL Y-1498 / VKM Y-70</strain>
    </source>
</reference>
<evidence type="ECO:0000313" key="4">
    <source>
        <dbReference type="Proteomes" id="UP000000707"/>
    </source>
</evidence>
<dbReference type="STRING" id="590646.G3B924"/>
<evidence type="ECO:0000259" key="2">
    <source>
        <dbReference type="Pfam" id="PF19031"/>
    </source>
</evidence>
<dbReference type="AlphaFoldDB" id="G3B924"/>
<keyword evidence="4" id="KW-1185">Reference proteome</keyword>
<dbReference type="InterPro" id="IPR013176">
    <property type="entry name" value="Ccz1"/>
</dbReference>
<dbReference type="EMBL" id="GL996527">
    <property type="protein sequence ID" value="EGV62444.1"/>
    <property type="molecule type" value="Genomic_DNA"/>
</dbReference>
<feature type="domain" description="CCZ1/INTU/HSP4 first Longin" evidence="2">
    <location>
        <begin position="35"/>
        <end position="161"/>
    </location>
</feature>
<dbReference type="eggNOG" id="ENOG502QSQV">
    <property type="taxonomic scope" value="Eukaryota"/>
</dbReference>
<name>G3B924_CANTC</name>
<evidence type="ECO:0000313" key="3">
    <source>
        <dbReference type="EMBL" id="EGV62444.1"/>
    </source>
</evidence>
<sequence>MSSYLSQLVPRIPLIGGNETGNDYLKTIQGKTPKLKYITIFNPEFITGKGEENEDLLHQIFCFISDNNEGDDLESNKVEQVRIIGLVQAMEGLSNDFNNTKGSEAHIINASKSTIIVKSLEGSFTLACSISMPEDAIKQAAISQQMINLIDMSYDFFKLLNTSFANIMDNYNSDILRNLIKENWSGFFQSYNSENFKFPPTVKWPNSLNYKGFLGFFDSLEPEPKLYKKSSIELNYNMKYEIDQVLSSSGSDGPLGVILSCFNKSVPKKYGLIFSNSCFDDELQESSISNDSLIDIYNYLEYYDYHDKLNTADLIKLSNKDLFSSPSQMKENINIEFAEERQTSEETETNYLRDGVYFARDMLNPINLTNNLVISPLNYTMNSMMNMRLNSEPSNWLKIPTYFQFGSDAEPVSEIRVEESPSIPGSYVIGLVRDKTGTEIIQRKLVYLDTKMKNGQGEVVQEEREYSLVIYEKDGIYMTLIYNSSMAELDDPQFYSKLSKNTIIPTLDESADFLQGTDMMESSVGSLTKSINESAADQVDSDFFFVIYDEQEKHIKSSLPYLPLPINLEEVNQADKSALNIRSAMFYLHDQLLDLFFLQKTEFLKNNHLNEYFHKFSTNKINDWMFYYIKYEEKYIIIIRNINHNNAFKRRRHLAQVKSGVSVVSENVIKVDFLDNLGDDVKLWFENYMINGST</sequence>
<dbReference type="Proteomes" id="UP000000707">
    <property type="component" value="Unassembled WGS sequence"/>
</dbReference>